<reference evidence="2" key="1">
    <citation type="journal article" date="2019" name="Int. J. Syst. Evol. Microbiol.">
        <title>The Global Catalogue of Microorganisms (GCM) 10K type strain sequencing project: providing services to taxonomists for standard genome sequencing and annotation.</title>
        <authorList>
            <consortium name="The Broad Institute Genomics Platform"/>
            <consortium name="The Broad Institute Genome Sequencing Center for Infectious Disease"/>
            <person name="Wu L."/>
            <person name="Ma J."/>
        </authorList>
    </citation>
    <scope>NUCLEOTIDE SEQUENCE [LARGE SCALE GENOMIC DNA]</scope>
    <source>
        <strain evidence="2">ICMP 19515</strain>
    </source>
</reference>
<proteinExistence type="predicted"/>
<gene>
    <name evidence="1" type="ORF">ACFOJ9_31285</name>
</gene>
<dbReference type="EMBL" id="JBHRVD010000001">
    <property type="protein sequence ID" value="MFC3326200.1"/>
    <property type="molecule type" value="Genomic_DNA"/>
</dbReference>
<sequence>MGFLVPLFVSIGSAITGAFSLLGGSTILAGLARFGLGLAAKYALGAMLAPKAQSQASQLDTTYGEDLARAVAMGKVGTAGHLIYRNAYSSGNRRVQDVYILSNFQINDITRVRYKGEWKMLGGTVDATKGRRIQGIDAEVWVKLYKGMMDQTADAGLIAKANPNGRWTTDHRGAGIAYAIVTNVLDREHLTQPWEAFFEIEGAPLYDWRLDTSVGGSGSHRWNDQTTWAFSENPVLMAYALERGIFNGTEMMVGKGASASRLPLANWSQAANICDENVGSGARYSAALIAAAGSGITHDQNLQPLLEASAASWIEDSAGEYPIAGAAQSIALTFTDDDIMVDEAFRFSTKRTKSELINTLAGTYLEPENFYEQTPLAVRIDDPALSVDGERLAVSVPYGAVNRSEVADRLADIAFKASRYQGNADITIHPKYLADANAGRWIEWDSAEYGTVTFQILEKRLGPLGDKGARNITLTLQEVSDGIFDPTAYETAPPDAIVPGVGDYQSELLNFQVAGIVSTSSTGSKRAGIRATWNDIEDVTITFVDIEYGPIAVTGDVPTERAHSSALANQTDQDMWEGVMSSSLWAVRYILRSSPPRTFFPSAWFEVDTLEARLGDADVYLPGLADQINQATAAQLAPLNVNIRDVISDARRVAREASNQDAGQYLDRLQSLTQVKSVYQTVTADYQLLVTAATGPGSAIVQRLETLEATIPGLATVLAVNSVQLSVSTLGTTVDAQGNTIASQGATITAQGVSISGLSASVGNISASSLFRTAVVATETGALATVGVSVAATAGGATSTAALLLSALAGGDSMLGLVASKIYMTDGTNKFSPFVFTAGVLYLENIVVGTLKFNQLSSNNGKLVIRGSGSLADISIFV</sequence>
<accession>A0ABV7MY27</accession>
<comment type="caution">
    <text evidence="1">The sequence shown here is derived from an EMBL/GenBank/DDBJ whole genome shotgun (WGS) entry which is preliminary data.</text>
</comment>
<evidence type="ECO:0000313" key="1">
    <source>
        <dbReference type="EMBL" id="MFC3326200.1"/>
    </source>
</evidence>
<dbReference type="RefSeq" id="WP_378984858.1">
    <property type="nucleotide sequence ID" value="NZ_JBHRVD010000001.1"/>
</dbReference>
<keyword evidence="2" id="KW-1185">Reference proteome</keyword>
<protein>
    <submittedName>
        <fullName evidence="1">Phage tail protein</fullName>
    </submittedName>
</protein>
<organism evidence="1 2">
    <name type="scientific">Mesorhizobium cantuariense</name>
    <dbReference type="NCBI Taxonomy" id="1300275"/>
    <lineage>
        <taxon>Bacteria</taxon>
        <taxon>Pseudomonadati</taxon>
        <taxon>Pseudomonadota</taxon>
        <taxon>Alphaproteobacteria</taxon>
        <taxon>Hyphomicrobiales</taxon>
        <taxon>Phyllobacteriaceae</taxon>
        <taxon>Mesorhizobium</taxon>
    </lineage>
</organism>
<name>A0ABV7MY27_9HYPH</name>
<dbReference type="Proteomes" id="UP001595648">
    <property type="component" value="Unassembled WGS sequence"/>
</dbReference>
<evidence type="ECO:0000313" key="2">
    <source>
        <dbReference type="Proteomes" id="UP001595648"/>
    </source>
</evidence>